<proteinExistence type="predicted"/>
<protein>
    <submittedName>
        <fullName evidence="1">Uncharacterized protein</fullName>
    </submittedName>
</protein>
<sequence>MKSENVFDEIEKLKFHIGLLSRELLDAKKQPISSLVVGLDWSEADLDTAHGIFEEYESILFEKEKISWTDFAKSFEEKLGVTNPQLEAVVLAFCRDTRYVEICQAYARSFGSEVTADLKSILFEY</sequence>
<reference evidence="1" key="1">
    <citation type="submission" date="2018-07" db="EMBL/GenBank/DDBJ databases">
        <title>Genome assembly of strain Ka43.</title>
        <authorList>
            <person name="Kukolya J."/>
            <person name="Nagy I."/>
            <person name="Horvath B."/>
            <person name="Toth A."/>
        </authorList>
    </citation>
    <scope>NUCLEOTIDE SEQUENCE</scope>
    <source>
        <strain evidence="1">KB43</strain>
    </source>
</reference>
<dbReference type="Gene3D" id="1.10.3750.10">
    <property type="entry name" value="YhaI-like"/>
    <property type="match status" value="1"/>
</dbReference>
<evidence type="ECO:0000313" key="2">
    <source>
        <dbReference type="Proteomes" id="UP000652567"/>
    </source>
</evidence>
<evidence type="ECO:0000313" key="1">
    <source>
        <dbReference type="EMBL" id="MBE8717641.1"/>
    </source>
</evidence>
<dbReference type="EMBL" id="PRDL01000001">
    <property type="protein sequence ID" value="MBE8717641.1"/>
    <property type="molecule type" value="Genomic_DNA"/>
</dbReference>
<dbReference type="Proteomes" id="UP000652567">
    <property type="component" value="Unassembled WGS sequence"/>
</dbReference>
<organism evidence="1 2">
    <name type="scientific">Cellvibrio polysaccharolyticus</name>
    <dbReference type="NCBI Taxonomy" id="2082724"/>
    <lineage>
        <taxon>Bacteria</taxon>
        <taxon>Pseudomonadati</taxon>
        <taxon>Pseudomonadota</taxon>
        <taxon>Gammaproteobacteria</taxon>
        <taxon>Cellvibrionales</taxon>
        <taxon>Cellvibrionaceae</taxon>
        <taxon>Cellvibrio</taxon>
    </lineage>
</organism>
<keyword evidence="2" id="KW-1185">Reference proteome</keyword>
<accession>A0A928YTK3</accession>
<gene>
    <name evidence="1" type="ORF">C4F51_10625</name>
</gene>
<dbReference type="RefSeq" id="WP_193909591.1">
    <property type="nucleotide sequence ID" value="NZ_PRDL01000001.1"/>
</dbReference>
<dbReference type="AlphaFoldDB" id="A0A928YTK3"/>
<dbReference type="InterPro" id="IPR035945">
    <property type="entry name" value="YhaI-like_sf"/>
</dbReference>
<comment type="caution">
    <text evidence="1">The sequence shown here is derived from an EMBL/GenBank/DDBJ whole genome shotgun (WGS) entry which is preliminary data.</text>
</comment>
<name>A0A928YTK3_9GAMM</name>